<evidence type="ECO:0000256" key="1">
    <source>
        <dbReference type="ARBA" id="ARBA00004275"/>
    </source>
</evidence>
<dbReference type="RefSeq" id="WP_132663696.1">
    <property type="nucleotide sequence ID" value="NZ_JAANCM010000021.1"/>
</dbReference>
<dbReference type="AlphaFoldDB" id="A0AA44CD52"/>
<dbReference type="SUPFAM" id="SSF52096">
    <property type="entry name" value="ClpP/crotonase"/>
    <property type="match status" value="1"/>
</dbReference>
<dbReference type="InterPro" id="IPR051053">
    <property type="entry name" value="ECH/Chromodomain_protein"/>
</dbReference>
<gene>
    <name evidence="4" type="ORF">G8E10_24480</name>
</gene>
<evidence type="ECO:0000256" key="2">
    <source>
        <dbReference type="ARBA" id="ARBA00023140"/>
    </source>
</evidence>
<dbReference type="InterPro" id="IPR029045">
    <property type="entry name" value="ClpP/crotonase-like_dom_sf"/>
</dbReference>
<proteinExistence type="predicted"/>
<dbReference type="Gene3D" id="3.90.226.10">
    <property type="entry name" value="2-enoyl-CoA Hydratase, Chain A, domain 1"/>
    <property type="match status" value="1"/>
</dbReference>
<accession>A0AA44CD52</accession>
<sequence length="250" mass="26557">MTDETILIEKPDAAIRVIRLNRPEKKNAITRAMYVAMTEALAAAEAEDDVRVIVFLGTPGCFSAGNDMADFAQMAMSETLGTEVLGFLHVLATATKPLVSGVDGLAIGIGTTLNLHCDLTVISTRTQLRTPFVDLALVPEAASSLIVPRVIGHQRAFALLAAGLPIAAEDAVAVGLVWKAVAPEALEEETLAAATMLAAKPPQALRIARQLLRGDTTETLARIDLEADHFAARLKSTEAQAAFMAFLSKR</sequence>
<dbReference type="PANTHER" id="PTHR43684">
    <property type="match status" value="1"/>
</dbReference>
<name>A0AA44CD52_9HYPH</name>
<comment type="caution">
    <text evidence="4">The sequence shown here is derived from an EMBL/GenBank/DDBJ whole genome shotgun (WGS) entry which is preliminary data.</text>
</comment>
<dbReference type="NCBIfam" id="NF004681">
    <property type="entry name" value="PRK06023.1"/>
    <property type="match status" value="1"/>
</dbReference>
<keyword evidence="2" id="KW-0576">Peroxisome</keyword>
<reference evidence="4" key="1">
    <citation type="submission" date="2020-03" db="EMBL/GenBank/DDBJ databases">
        <title>Ferranicluibacter endophyticum gen. nov., sp. nov., a new genus isolated from Rubus ulmifolius Schott. stem.</title>
        <authorList>
            <person name="Roca-Couso R."/>
            <person name="Flores-Felix J.D."/>
            <person name="Igual J.M."/>
            <person name="Rivas R."/>
        </authorList>
    </citation>
    <scope>NUCLEOTIDE SEQUENCE</scope>
    <source>
        <strain evidence="4">CRRU44</strain>
    </source>
</reference>
<dbReference type="Pfam" id="PF00378">
    <property type="entry name" value="ECH_1"/>
    <property type="match status" value="1"/>
</dbReference>
<protein>
    <submittedName>
        <fullName evidence="4">Crotonase/enoyl-CoA hydratase family protein</fullName>
    </submittedName>
</protein>
<dbReference type="PANTHER" id="PTHR43684:SF1">
    <property type="entry name" value="ENOYL-COA DELTA ISOMERASE 2"/>
    <property type="match status" value="1"/>
</dbReference>
<dbReference type="GO" id="GO:0004165">
    <property type="term" value="F:delta(3)-delta(2)-enoyl-CoA isomerase activity"/>
    <property type="evidence" value="ECO:0007669"/>
    <property type="project" value="UniProtKB-ARBA"/>
</dbReference>
<dbReference type="CDD" id="cd06558">
    <property type="entry name" value="crotonase-like"/>
    <property type="match status" value="1"/>
</dbReference>
<evidence type="ECO:0000313" key="4">
    <source>
        <dbReference type="EMBL" id="NHT78858.1"/>
    </source>
</evidence>
<evidence type="ECO:0000313" key="5">
    <source>
        <dbReference type="Proteomes" id="UP001155840"/>
    </source>
</evidence>
<dbReference type="InterPro" id="IPR001753">
    <property type="entry name" value="Enoyl-CoA_hydra/iso"/>
</dbReference>
<keyword evidence="5" id="KW-1185">Reference proteome</keyword>
<dbReference type="Proteomes" id="UP001155840">
    <property type="component" value="Unassembled WGS sequence"/>
</dbReference>
<evidence type="ECO:0000256" key="3">
    <source>
        <dbReference type="ARBA" id="ARBA00023235"/>
    </source>
</evidence>
<dbReference type="EMBL" id="JAANCM010000021">
    <property type="protein sequence ID" value="NHT78858.1"/>
    <property type="molecule type" value="Genomic_DNA"/>
</dbReference>
<keyword evidence="3" id="KW-0413">Isomerase</keyword>
<organism evidence="4 5">
    <name type="scientific">Ferranicluibacter rubi</name>
    <dbReference type="NCBI Taxonomy" id="2715133"/>
    <lineage>
        <taxon>Bacteria</taxon>
        <taxon>Pseudomonadati</taxon>
        <taxon>Pseudomonadota</taxon>
        <taxon>Alphaproteobacteria</taxon>
        <taxon>Hyphomicrobiales</taxon>
        <taxon>Rhizobiaceae</taxon>
        <taxon>Ferranicluibacter</taxon>
    </lineage>
</organism>
<comment type="subcellular location">
    <subcellularLocation>
        <location evidence="1">Peroxisome</location>
    </subcellularLocation>
</comment>